<name>A0ABT9I9L3_9ACTN</name>
<accession>A0ABT9I9L3</accession>
<keyword evidence="2" id="KW-1185">Reference proteome</keyword>
<gene>
    <name evidence="1" type="ORF">QOZ88_06335</name>
</gene>
<dbReference type="RefSeq" id="WP_305998946.1">
    <property type="nucleotide sequence ID" value="NZ_JASNFN010000004.1"/>
</dbReference>
<protein>
    <recommendedName>
        <fullName evidence="3">Phage integrase family protein</fullName>
    </recommendedName>
</protein>
<evidence type="ECO:0000313" key="2">
    <source>
        <dbReference type="Proteomes" id="UP001233673"/>
    </source>
</evidence>
<organism evidence="1 2">
    <name type="scientific">Blastococcus carthaginiensis</name>
    <dbReference type="NCBI Taxonomy" id="3050034"/>
    <lineage>
        <taxon>Bacteria</taxon>
        <taxon>Bacillati</taxon>
        <taxon>Actinomycetota</taxon>
        <taxon>Actinomycetes</taxon>
        <taxon>Geodermatophilales</taxon>
        <taxon>Geodermatophilaceae</taxon>
        <taxon>Blastococcus</taxon>
    </lineage>
</organism>
<sequence>MLHKFFSEVLADAGVERWDQVTVALLEHTESHFAATSTYLVAPLWRYLQAAPKDSSHDQLPEEVHTFLLSPPNTPGRRTTATEALPGAMLRQVLRAAMYDVQQAEYRIHGARWDGKGRPPRATLIRRREVLAFYVLLCFEMLLSPDVIKSLSFDPEQPTSVQEWRDGGAIVTIRWRKNRGGRKDLMTLLADKEWRAGALLRRLRDASAPTRQAAGSAWRDYAWVCAESVYTAETHAGNWDRHVRHRLGAHTDQVLDYPEGEMWLDSAFAEQPRFNFLQWCQEVRKPGLNIDIPEQYTRKDARVRLTFRAIRPAAKWAKYQAIGKGLPLADLADDHTIEVLAAHYLNSEIAMRDIGEAWSHISDIAEEVARGLRPTVLDRRGQVVSGKPITAQEANRAVGDNRVGISGCRDPYNSPLEGERKGSLCGSANRACFFCRNSVVTPEDIPVLRAYLLLAENAVVTMSPPEWQMHWGRTVRWIQHVLPLMDPDWEDIPVAASDLFDLGLVA</sequence>
<reference evidence="2" key="1">
    <citation type="submission" date="2023-05" db="EMBL/GenBank/DDBJ databases">
        <title>Draft genome of Pseudofrankia sp. BMG5.37.</title>
        <authorList>
            <person name="Gtari M."/>
            <person name="Ghodhbane F."/>
            <person name="Sbissi I."/>
        </authorList>
    </citation>
    <scope>NUCLEOTIDE SEQUENCE [LARGE SCALE GENOMIC DNA]</scope>
    <source>
        <strain evidence="2">BMG 814</strain>
    </source>
</reference>
<dbReference type="Proteomes" id="UP001233673">
    <property type="component" value="Unassembled WGS sequence"/>
</dbReference>
<comment type="caution">
    <text evidence="1">The sequence shown here is derived from an EMBL/GenBank/DDBJ whole genome shotgun (WGS) entry which is preliminary data.</text>
</comment>
<evidence type="ECO:0000313" key="1">
    <source>
        <dbReference type="EMBL" id="MDP5182249.1"/>
    </source>
</evidence>
<proteinExistence type="predicted"/>
<dbReference type="EMBL" id="JASNFN010000004">
    <property type="protein sequence ID" value="MDP5182249.1"/>
    <property type="molecule type" value="Genomic_DNA"/>
</dbReference>
<evidence type="ECO:0008006" key="3">
    <source>
        <dbReference type="Google" id="ProtNLM"/>
    </source>
</evidence>